<dbReference type="Pfam" id="PF17293">
    <property type="entry name" value="Arm-DNA-bind_5"/>
    <property type="match status" value="1"/>
</dbReference>
<keyword evidence="2" id="KW-0238">DNA-binding</keyword>
<dbReference type="GO" id="GO:0003677">
    <property type="term" value="F:DNA binding"/>
    <property type="evidence" value="ECO:0007669"/>
    <property type="project" value="UniProtKB-KW"/>
</dbReference>
<dbReference type="EMBL" id="JAQNVG010000009">
    <property type="protein sequence ID" value="MDC2235601.1"/>
    <property type="molecule type" value="Genomic_DNA"/>
</dbReference>
<dbReference type="GO" id="GO:0006310">
    <property type="term" value="P:DNA recombination"/>
    <property type="evidence" value="ECO:0007669"/>
    <property type="project" value="UniProtKB-KW"/>
</dbReference>
<dbReference type="InterPro" id="IPR002104">
    <property type="entry name" value="Integrase_catalytic"/>
</dbReference>
<dbReference type="InterPro" id="IPR035386">
    <property type="entry name" value="Arm-DNA-bind_5"/>
</dbReference>
<evidence type="ECO:0000313" key="7">
    <source>
        <dbReference type="EMBL" id="MDC2235601.1"/>
    </source>
</evidence>
<dbReference type="Proteomes" id="UP001217776">
    <property type="component" value="Unassembled WGS sequence"/>
</dbReference>
<name>A0A174R682_BACT4</name>
<dbReference type="EMBL" id="CZBI01000002">
    <property type="protein sequence ID" value="CUP80964.1"/>
    <property type="molecule type" value="Genomic_DNA"/>
</dbReference>
<dbReference type="EMBL" id="JAHYQA010000004">
    <property type="protein sequence ID" value="MCE9237153.1"/>
    <property type="molecule type" value="Genomic_DNA"/>
</dbReference>
<dbReference type="AlphaFoldDB" id="A0A174R682"/>
<evidence type="ECO:0000256" key="1">
    <source>
        <dbReference type="ARBA" id="ARBA00008857"/>
    </source>
</evidence>
<proteinExistence type="inferred from homology"/>
<reference evidence="5 8" key="1">
    <citation type="submission" date="2015-09" db="EMBL/GenBank/DDBJ databases">
        <authorList>
            <consortium name="Pathogen Informatics"/>
        </authorList>
    </citation>
    <scope>NUCLEOTIDE SEQUENCE [LARGE SCALE GENOMIC DNA]</scope>
    <source>
        <strain evidence="5 8">2789STDY5834945</strain>
    </source>
</reference>
<dbReference type="InterPro" id="IPR011010">
    <property type="entry name" value="DNA_brk_join_enz"/>
</dbReference>
<evidence type="ECO:0000313" key="5">
    <source>
        <dbReference type="EMBL" id="CUP80964.1"/>
    </source>
</evidence>
<dbReference type="GeneID" id="75114545"/>
<dbReference type="RefSeq" id="WP_004303351.1">
    <property type="nucleotide sequence ID" value="NZ_CAXTJI010000014.1"/>
</dbReference>
<evidence type="ECO:0000313" key="8">
    <source>
        <dbReference type="Proteomes" id="UP000095541"/>
    </source>
</evidence>
<accession>A0A174R682</accession>
<dbReference type="Proteomes" id="UP000095541">
    <property type="component" value="Unassembled WGS sequence"/>
</dbReference>
<reference evidence="7" key="3">
    <citation type="submission" date="2022-10" db="EMBL/GenBank/DDBJ databases">
        <title>Human gut microbiome strain richness.</title>
        <authorList>
            <person name="Chen-Liaw A."/>
        </authorList>
    </citation>
    <scope>NUCLEOTIDE SEQUENCE</scope>
    <source>
        <strain evidence="7">1001283st1_A3_1001283B150304_161114</strain>
    </source>
</reference>
<reference evidence="6" key="2">
    <citation type="submission" date="2021-07" db="EMBL/GenBank/DDBJ databases">
        <title>Comparative genomics of Bacteroides fragilis group isolates reveals species-dependent resistance mechanisms and validates clinical tools for resistance prediction.</title>
        <authorList>
            <person name="Wallace M.J."/>
            <person name="Jean S."/>
            <person name="Wallace M.A."/>
            <person name="Carey-Ann B.D."/>
            <person name="Dantas G."/>
        </authorList>
    </citation>
    <scope>NUCLEOTIDE SEQUENCE</scope>
    <source>
        <strain evidence="6">BJH_160</strain>
    </source>
</reference>
<feature type="domain" description="Tyr recombinase" evidence="4">
    <location>
        <begin position="203"/>
        <end position="376"/>
    </location>
</feature>
<dbReference type="Pfam" id="PF13102">
    <property type="entry name" value="Phage_int_SAM_5"/>
    <property type="match status" value="1"/>
</dbReference>
<dbReference type="PANTHER" id="PTHR30349">
    <property type="entry name" value="PHAGE INTEGRASE-RELATED"/>
    <property type="match status" value="1"/>
</dbReference>
<gene>
    <name evidence="5" type="primary">xerC_4</name>
    <name evidence="5" type="ORF">ERS852557_01759</name>
    <name evidence="6" type="ORF">K0H07_08280</name>
    <name evidence="7" type="ORF">PO127_07555</name>
</gene>
<dbReference type="InterPro" id="IPR025269">
    <property type="entry name" value="SAM-like_dom"/>
</dbReference>
<comment type="similarity">
    <text evidence="1">Belongs to the 'phage' integrase family.</text>
</comment>
<dbReference type="Gene3D" id="1.10.150.130">
    <property type="match status" value="1"/>
</dbReference>
<dbReference type="Proteomes" id="UP001200544">
    <property type="component" value="Unassembled WGS sequence"/>
</dbReference>
<evidence type="ECO:0000256" key="2">
    <source>
        <dbReference type="ARBA" id="ARBA00023125"/>
    </source>
</evidence>
<dbReference type="SUPFAM" id="SSF56349">
    <property type="entry name" value="DNA breaking-rejoining enzymes"/>
    <property type="match status" value="1"/>
</dbReference>
<dbReference type="Pfam" id="PF00589">
    <property type="entry name" value="Phage_integrase"/>
    <property type="match status" value="1"/>
</dbReference>
<dbReference type="InterPro" id="IPR013762">
    <property type="entry name" value="Integrase-like_cat_sf"/>
</dbReference>
<dbReference type="CDD" id="cd01185">
    <property type="entry name" value="INTN1_C_like"/>
    <property type="match status" value="1"/>
</dbReference>
<evidence type="ECO:0000313" key="6">
    <source>
        <dbReference type="EMBL" id="MCE9237153.1"/>
    </source>
</evidence>
<dbReference type="PANTHER" id="PTHR30349:SF64">
    <property type="entry name" value="PROPHAGE INTEGRASE INTD-RELATED"/>
    <property type="match status" value="1"/>
</dbReference>
<keyword evidence="3" id="KW-0233">DNA recombination</keyword>
<dbReference type="PROSITE" id="PS51898">
    <property type="entry name" value="TYR_RECOMBINASE"/>
    <property type="match status" value="1"/>
</dbReference>
<dbReference type="Gene3D" id="1.10.443.10">
    <property type="entry name" value="Intergrase catalytic core"/>
    <property type="match status" value="1"/>
</dbReference>
<dbReference type="GO" id="GO:0015074">
    <property type="term" value="P:DNA integration"/>
    <property type="evidence" value="ECO:0007669"/>
    <property type="project" value="InterPro"/>
</dbReference>
<protein>
    <submittedName>
        <fullName evidence="5 6">Integrase</fullName>
    </submittedName>
</protein>
<organism evidence="5 8">
    <name type="scientific">Bacteroides thetaiotaomicron</name>
    <dbReference type="NCBI Taxonomy" id="818"/>
    <lineage>
        <taxon>Bacteria</taxon>
        <taxon>Pseudomonadati</taxon>
        <taxon>Bacteroidota</taxon>
        <taxon>Bacteroidia</taxon>
        <taxon>Bacteroidales</taxon>
        <taxon>Bacteroidaceae</taxon>
        <taxon>Bacteroides</taxon>
    </lineage>
</organism>
<sequence>MTAIRVVRQGKKGKTDRLPLYVEFYINREKIRIAVRLSVTSKEWDEQNEVIKGRDKESKDKNLIISNIRSRVSDIFVRARLKNETLTKESFFRQYNNPSDFGTFFDFARVYLKQISKTISFGTWKHHVSIIKKLETFAPGLVFSEITHEFLLSFFAYLRKIGNMDSTAWRNMATIKIYVGAAIRGGYMDQDPFAAIKIRRPKSEVIYLTEEELLRLTALYRSGRLEECTQNVLRFFLFLCFTSLHIGDAKALQINQFIGNELHYTRGKTKIPVTVPLSDPARYIYEYYRAGRTKGNLFMNLPTDQDINRVLKTIAGKVGITKDISSKTGRHTFATLYYKKTHDIVTLSHLLGHSSITMTMVYAHALEDEREAGIHAFDDML</sequence>
<dbReference type="InterPro" id="IPR010998">
    <property type="entry name" value="Integrase_recombinase_N"/>
</dbReference>
<evidence type="ECO:0000259" key="4">
    <source>
        <dbReference type="PROSITE" id="PS51898"/>
    </source>
</evidence>
<dbReference type="InterPro" id="IPR050090">
    <property type="entry name" value="Tyrosine_recombinase_XerCD"/>
</dbReference>
<evidence type="ECO:0000256" key="3">
    <source>
        <dbReference type="ARBA" id="ARBA00023172"/>
    </source>
</evidence>